<organism evidence="1">
    <name type="scientific">marine sediment metagenome</name>
    <dbReference type="NCBI Taxonomy" id="412755"/>
    <lineage>
        <taxon>unclassified sequences</taxon>
        <taxon>metagenomes</taxon>
        <taxon>ecological metagenomes</taxon>
    </lineage>
</organism>
<protein>
    <submittedName>
        <fullName evidence="1">Uncharacterized protein</fullName>
    </submittedName>
</protein>
<evidence type="ECO:0000313" key="1">
    <source>
        <dbReference type="EMBL" id="GAI90936.1"/>
    </source>
</evidence>
<gene>
    <name evidence="1" type="ORF">S12H4_40171</name>
</gene>
<accession>X1THV4</accession>
<feature type="non-terminal residue" evidence="1">
    <location>
        <position position="1"/>
    </location>
</feature>
<dbReference type="EMBL" id="BARW01024359">
    <property type="protein sequence ID" value="GAI90936.1"/>
    <property type="molecule type" value="Genomic_DNA"/>
</dbReference>
<proteinExistence type="predicted"/>
<name>X1THV4_9ZZZZ</name>
<reference evidence="1" key="1">
    <citation type="journal article" date="2014" name="Front. Microbiol.">
        <title>High frequency of phylogenetically diverse reductive dehalogenase-homologous genes in deep subseafloor sedimentary metagenomes.</title>
        <authorList>
            <person name="Kawai M."/>
            <person name="Futagami T."/>
            <person name="Toyoda A."/>
            <person name="Takaki Y."/>
            <person name="Nishi S."/>
            <person name="Hori S."/>
            <person name="Arai W."/>
            <person name="Tsubouchi T."/>
            <person name="Morono Y."/>
            <person name="Uchiyama I."/>
            <person name="Ito T."/>
            <person name="Fujiyama A."/>
            <person name="Inagaki F."/>
            <person name="Takami H."/>
        </authorList>
    </citation>
    <scope>NUCLEOTIDE SEQUENCE</scope>
    <source>
        <strain evidence="1">Expedition CK06-06</strain>
    </source>
</reference>
<comment type="caution">
    <text evidence="1">The sequence shown here is derived from an EMBL/GenBank/DDBJ whole genome shotgun (WGS) entry which is preliminary data.</text>
</comment>
<dbReference type="AlphaFoldDB" id="X1THV4"/>
<sequence>DDWLKEETDLDVAETKYSEKLVGDLKEMDIKWTGTRKVTDYFKFEVKVEFEIRKLKQVEITQNGKKIKTNEGSVKVTTKGTLIRDYQGKFEKDALRKFTRSIYDKWVIPSRIEQFEGKLIIKCDEFLNQAKAYLDIEGKK</sequence>